<feature type="domain" description="Fibronectin type-III" evidence="2">
    <location>
        <begin position="230"/>
        <end position="319"/>
    </location>
</feature>
<organism evidence="4 5">
    <name type="scientific">Undibacterium rugosum</name>
    <dbReference type="NCBI Taxonomy" id="2762291"/>
    <lineage>
        <taxon>Bacteria</taxon>
        <taxon>Pseudomonadati</taxon>
        <taxon>Pseudomonadota</taxon>
        <taxon>Betaproteobacteria</taxon>
        <taxon>Burkholderiales</taxon>
        <taxon>Oxalobacteraceae</taxon>
        <taxon>Undibacterium</taxon>
    </lineage>
</organism>
<dbReference type="Gene3D" id="2.40.128.130">
    <property type="entry name" value="Autotransporter beta-domain"/>
    <property type="match status" value="1"/>
</dbReference>
<feature type="domain" description="Fibronectin type-III" evidence="2">
    <location>
        <begin position="1278"/>
        <end position="1367"/>
    </location>
</feature>
<sequence length="2569" mass="250742">MKAVWLTLLMLFSMAGSGLAYAAAPPTSCTINITNTGASSYTYNYTNQDLTNCDPGVHGMGSGGGVFTASNGNTGAIGTNAGGNFLPNNAMTMNYNGFIYTPPSIGYTGDDTVVIYYQDQFTAEFGQVTLTLHVTGGATPPGAPTSVSATPGNASASVSFTAPGFNGGATITGYTVTVSPGGATFNGAASPISVTGLTNGTAYTFTVKATNSAGTGIASTASSAVTPRTVPGAPSGVSATAGDTTASVSFSAPASNGGSAITGYTVTVVETGATFVGASSPISVTGLTNGTAYTFTVKATNVAGTGTASAASTAVTPKTAQTITFNNPGSQNFGTTPTLSASASSTLPVTFTSATTGVCTVSGSTLTFVTAGNCTVNANQAGNSSFNAATQVQQTFTVAAVVPGVPTAASATAANASATVAFTAPVFTGGATITGYTVTVSPGGATFNGAASPISVTGLTNGTAYTFTVKATNSVGSGTASSATTAVTPNTVPGAPSGVSAVAGDTSAAVSFSAPASNGGAVITGYTVTASPGGATATGTSSPINVTGLSNGTAYTFTVTATNTAGTGTASTASTAVTPKTVPGAPSGVSATAGDTTASVSFTAPASNGGAAITGYTVTVSPGGTTFSGAASPISVTGLTNGTAYTFTVTASNIAGTGTASAASTAVTPKTAQTITFNNPGSQNFGTTPTLSASASSTLPVTFTSATTGVCTVSGSSLTFVTAGTCTVNANQAGDPTYSAAAQVQQTFTVAAVVPGIPTAASASAGNTSATVSFTAPVFTGGATVTGYTVTVSPGGATFSGAASPISVTGLTNGTAYTFTVKATNSVGSGTASSATTAVTPNTVPGAPSGVSAVAGDTSAAVSFSAPASNGGAVITGYTVTASPGGATATGTSSPINVTGLSNGTAYTFTVTATNTAGTGTASTASTAVTPKTVPGAPSGVSATAGDTTASVSFTAPASNGGAAITGYTVTVSPGGTTFSGAASPISVTGLTNGTAYTFTVTATNSSGTGLTSGASAAVTPKGNQTISFTNPGSQNFGSTPTLSATASSTLAVAFSSATTGVCTVSGSTLTFVTAGNCTINANQAGNSSFNAATQVQQTFTVAAVVPGVPTAASATAANASATVAFTAPVFTGGATITGYTVTVSPGGATFSGAASPISVTGLTNGTAYTFTVKATNSAGSGTASSATTAVTPQSVQTISFNNPGSQNFGTTPTLTASASSGLSVTFSSATPAVCTVSGSTLNLVATGNCTINANQAGNGSYNAAPQVQQTFAIAAVAAGAPTAVSATAGNASATVAFTAPVFTGGAAITGYTVTVVETGATFTGTLSPISVTGLTNGTAYTFTVKATNSAGNSSASTASGAITPKASQTISFTAPANGVVGGVVNVAATASSGLSVSFSSLTLPVCTVTGSSVNLIAAGTCTITADQGGNASFTAATQVSRSFTVGALPVPVLSFTQAGPLQITLGNSLTNAASSTLTGGSYGTISYSSSNTGVATVSASGVITPVSVGTAVITATQAAVTGVNAQATQTYTLTVAALPVPVLTFTTPTSASVVMGNSLTNAATSTLTGGSYGAISYSSSNTGVATVSVSGVITPVSAGTVVITATQAAVTGINAQAIQTYSLTVSALPVPVLSFTQAGPLQITLGNSLTNAASSTLSGGSYGGISYSSSNAAVATVDATGKVTPVAAGSVVITATQAAVTGVNAQATQTYSLTVSALPVPVLSFTQAGPLQITLGNSLNNAVTSTLSGGSYGAISYSSSNAAVATVDATGKVTPVAAGSVVITATQAAVTGVNAQAIQTYSLTVSALPVPVLSFTQAGPLQITLGNSLTNAASSTLSGGSYGGISYSSSNAAVATVDATGKVTPVAAGSVVITATQAAVTGVNAQATQTYSLTVSALPVPVLSFTQAGPLQITLGNSLTNAASSTLSGGSYGGISYSSSNAAVATVDATGKVTPVAAGSVVITATQAAVTGINAQAVASYSLTVGKNAQAALTLTADKLAIFKVTGKATLTASGGSGNGAISFAVSSGACSLSGNVLSAGSTAGNCVVTATKEGDANFSTVSASIMIQIQNLTAASVTIGTTQSQVLDGVPVTLTAAVTPAASTGTISFMDGSVNLATVTLTNGSALLVAKNLAVGVHTITAVYSGDAVTAPGNSVGITVTVGKRPDPAVDPVVKNTAVAAANISQRFTQAQMTNIYSHVQVLHHDFSIKNRFGISFNAPGLDMFRMAANKISENLTANKDSFGNDLYRLNPADVRQAKAPFAKDEAAHKLMDNEEEEAPKNDEWFQIAGKPVGMWTAGNIDFGGIDAADGSRTKFSSSGLTIGMDMMWNPKLIVGLSVGYARDKATMDNFGSESKSRQWSGMLYGTYKPEKEWFIDGMGGIGKVNYDNHRWDEVNSQLLAGERTGQVRFLSLTLTRDVTVDKDLHIQPFGRFDVLHTKLDAYTERGSVLALTLNNTSSVTTAFTGGLNFAKDFYLDFGQITPSLKLQWRHRTSGEMNQSMYYTDLGAGSTNYNVLVVGLPEDIQSVGLGLNVKSRGGITTNFSWLGSMGAHTYRANSFRVDFRLGF</sequence>
<feature type="domain" description="Fibronectin type-III" evidence="2">
    <location>
        <begin position="844"/>
        <end position="933"/>
    </location>
</feature>
<dbReference type="InterPro" id="IPR003961">
    <property type="entry name" value="FN3_dom"/>
</dbReference>
<dbReference type="InterPro" id="IPR032109">
    <property type="entry name" value="Big_3_5"/>
</dbReference>
<dbReference type="SUPFAM" id="SSF49373">
    <property type="entry name" value="Invasin/intimin cell-adhesion fragments"/>
    <property type="match status" value="6"/>
</dbReference>
<dbReference type="InterPro" id="IPR008964">
    <property type="entry name" value="Invasin/intimin_cell_adhesion"/>
</dbReference>
<proteinExistence type="predicted"/>
<dbReference type="SUPFAM" id="SSF49265">
    <property type="entry name" value="Fibronectin type III"/>
    <property type="match status" value="7"/>
</dbReference>
<dbReference type="SMART" id="SM00635">
    <property type="entry name" value="BID_2"/>
    <property type="match status" value="6"/>
</dbReference>
<comment type="caution">
    <text evidence="4">The sequence shown here is derived from an EMBL/GenBank/DDBJ whole genome shotgun (WGS) entry which is preliminary data.</text>
</comment>
<feature type="domain" description="Autotransporter" evidence="3">
    <location>
        <begin position="2290"/>
        <end position="2569"/>
    </location>
</feature>
<dbReference type="InterPro" id="IPR003343">
    <property type="entry name" value="Big_2"/>
</dbReference>
<feature type="domain" description="Fibronectin type-III" evidence="2">
    <location>
        <begin position="140"/>
        <end position="229"/>
    </location>
</feature>
<dbReference type="PANTHER" id="PTHR34720:SF9">
    <property type="entry name" value="BLR4714 PROTEIN"/>
    <property type="match status" value="1"/>
</dbReference>
<dbReference type="RefSeq" id="WP_186882313.1">
    <property type="nucleotide sequence ID" value="NZ_JACOGG010000020.1"/>
</dbReference>
<evidence type="ECO:0000259" key="3">
    <source>
        <dbReference type="PROSITE" id="PS51208"/>
    </source>
</evidence>
<dbReference type="SMART" id="SM00869">
    <property type="entry name" value="Autotransporter"/>
    <property type="match status" value="1"/>
</dbReference>
<feature type="domain" description="Fibronectin type-III" evidence="2">
    <location>
        <begin position="1106"/>
        <end position="1195"/>
    </location>
</feature>
<keyword evidence="1" id="KW-0732">Signal</keyword>
<feature type="domain" description="Fibronectin type-III" evidence="2">
    <location>
        <begin position="402"/>
        <end position="491"/>
    </location>
</feature>
<reference evidence="4" key="1">
    <citation type="submission" date="2020-08" db="EMBL/GenBank/DDBJ databases">
        <title>Novel species isolated from subtropical streams in China.</title>
        <authorList>
            <person name="Lu H."/>
        </authorList>
    </citation>
    <scope>NUCLEOTIDE SEQUENCE</scope>
    <source>
        <strain evidence="4">CY7W</strain>
    </source>
</reference>
<evidence type="ECO:0000256" key="1">
    <source>
        <dbReference type="SAM" id="SignalP"/>
    </source>
</evidence>
<dbReference type="SMART" id="SM00060">
    <property type="entry name" value="FN3"/>
    <property type="match status" value="10"/>
</dbReference>
<keyword evidence="5" id="KW-1185">Reference proteome</keyword>
<feature type="domain" description="Fibronectin type-III" evidence="2">
    <location>
        <begin position="754"/>
        <end position="843"/>
    </location>
</feature>
<dbReference type="Gene3D" id="2.60.40.10">
    <property type="entry name" value="Immunoglobulins"/>
    <property type="match status" value="10"/>
</dbReference>
<dbReference type="PANTHER" id="PTHR34720">
    <property type="entry name" value="MICROCYSTIN DEPENDENT PROTEIN"/>
    <property type="match status" value="1"/>
</dbReference>
<feature type="domain" description="Fibronectin type-III" evidence="2">
    <location>
        <begin position="582"/>
        <end position="671"/>
    </location>
</feature>
<dbReference type="PROSITE" id="PS51208">
    <property type="entry name" value="AUTOTRANSPORTER"/>
    <property type="match status" value="1"/>
</dbReference>
<protein>
    <submittedName>
        <fullName evidence="4">Fibronectin type III domain-containing protein</fullName>
    </submittedName>
</protein>
<dbReference type="CDD" id="cd00063">
    <property type="entry name" value="FN3"/>
    <property type="match status" value="10"/>
</dbReference>
<dbReference type="Pfam" id="PF00041">
    <property type="entry name" value="fn3"/>
    <property type="match status" value="10"/>
</dbReference>
<dbReference type="PROSITE" id="PS50853">
    <property type="entry name" value="FN3"/>
    <property type="match status" value="10"/>
</dbReference>
<dbReference type="EMBL" id="JACOGG010000020">
    <property type="protein sequence ID" value="MBC3936777.1"/>
    <property type="molecule type" value="Genomic_DNA"/>
</dbReference>
<dbReference type="Proteomes" id="UP000612361">
    <property type="component" value="Unassembled WGS sequence"/>
</dbReference>
<evidence type="ECO:0000313" key="5">
    <source>
        <dbReference type="Proteomes" id="UP000612361"/>
    </source>
</evidence>
<feature type="signal peptide" evidence="1">
    <location>
        <begin position="1"/>
        <end position="22"/>
    </location>
</feature>
<dbReference type="InterPro" id="IPR013783">
    <property type="entry name" value="Ig-like_fold"/>
</dbReference>
<dbReference type="InterPro" id="IPR036116">
    <property type="entry name" value="FN3_sf"/>
</dbReference>
<dbReference type="Pfam" id="PF16640">
    <property type="entry name" value="Big_3_5"/>
    <property type="match status" value="1"/>
</dbReference>
<dbReference type="Gene3D" id="2.60.40.1080">
    <property type="match status" value="6"/>
</dbReference>
<evidence type="ECO:0000259" key="2">
    <source>
        <dbReference type="PROSITE" id="PS50853"/>
    </source>
</evidence>
<feature type="domain" description="Fibronectin type-III" evidence="2">
    <location>
        <begin position="492"/>
        <end position="581"/>
    </location>
</feature>
<dbReference type="SUPFAM" id="SSF103515">
    <property type="entry name" value="Autotransporter"/>
    <property type="match status" value="1"/>
</dbReference>
<feature type="domain" description="Fibronectin type-III" evidence="2">
    <location>
        <begin position="934"/>
        <end position="1023"/>
    </location>
</feature>
<name>A0A923I580_9BURK</name>
<accession>A0A923I580</accession>
<evidence type="ECO:0000313" key="4">
    <source>
        <dbReference type="EMBL" id="MBC3936777.1"/>
    </source>
</evidence>
<feature type="chain" id="PRO_5037552742" evidence="1">
    <location>
        <begin position="23"/>
        <end position="2569"/>
    </location>
</feature>
<dbReference type="InterPro" id="IPR005546">
    <property type="entry name" value="Autotransporte_beta"/>
</dbReference>
<gene>
    <name evidence="4" type="ORF">H8K47_15520</name>
</gene>
<dbReference type="InterPro" id="IPR036709">
    <property type="entry name" value="Autotransporte_beta_dom_sf"/>
</dbReference>
<dbReference type="Pfam" id="PF02368">
    <property type="entry name" value="Big_2"/>
    <property type="match status" value="4"/>
</dbReference>